<keyword evidence="13" id="KW-0829">Tyrosine-protein kinase</keyword>
<evidence type="ECO:0000256" key="12">
    <source>
        <dbReference type="ARBA" id="ARBA00023136"/>
    </source>
</evidence>
<keyword evidence="19" id="KW-1185">Reference proteome</keyword>
<dbReference type="Gene3D" id="3.40.50.300">
    <property type="entry name" value="P-loop containing nucleotide triphosphate hydrolases"/>
    <property type="match status" value="1"/>
</dbReference>
<comment type="catalytic activity">
    <reaction evidence="14">
        <text>L-tyrosyl-[protein] + ATP = O-phospho-L-tyrosyl-[protein] + ADP + H(+)</text>
        <dbReference type="Rhea" id="RHEA:10596"/>
        <dbReference type="Rhea" id="RHEA-COMP:10136"/>
        <dbReference type="Rhea" id="RHEA-COMP:20101"/>
        <dbReference type="ChEBI" id="CHEBI:15378"/>
        <dbReference type="ChEBI" id="CHEBI:30616"/>
        <dbReference type="ChEBI" id="CHEBI:46858"/>
        <dbReference type="ChEBI" id="CHEBI:61978"/>
        <dbReference type="ChEBI" id="CHEBI:456216"/>
    </reaction>
</comment>
<sequence length="444" mass="48179">MGSVVHKASLFQMLRKQQAVAIVVFIIAFAATAVYTFTRPPEYTATAQLVASYKGNTNSTSPGEANSGLTYVRTQMSNYPQLVKTESVLKPVIRDLDLDMTVEELAEHVDLANPRGTFIVNISADSRNRQEAADIANSVANQLTWLTSSRSFSTGKLSVKLKSVQRAEMPQTQSSPNVPVYLLAGLLLSFGLAILVAALMRVPNEKIGTANAAKELIKAPILGELTSEVKPGNVELPIIEDPQSKEASNYRYIKANLISLAGRNSKTNTEGRIFAFTSSQEMGLTTLAAINISASLADEDKRVLLIDANTQQSSIAERLGLTNTVGLNDVLAGETEIDKAVQKFDKSNLYILPTGSPQYNTAIPNRSIFLSNMFDKIKLLYDYVIVNTAPLSDEANANVLGNLADGYVLLESNNSDKKSLIKTVSKVRNGQTPVIGFIFSHLSR</sequence>
<dbReference type="Pfam" id="PF02706">
    <property type="entry name" value="Wzz"/>
    <property type="match status" value="1"/>
</dbReference>
<comment type="similarity">
    <text evidence="3">Belongs to the etk/wzc family.</text>
</comment>
<name>A0ABM8BCC2_9BIFI</name>
<evidence type="ECO:0000256" key="10">
    <source>
        <dbReference type="ARBA" id="ARBA00022840"/>
    </source>
</evidence>
<dbReference type="EMBL" id="AP026800">
    <property type="protein sequence ID" value="BDR54294.1"/>
    <property type="molecule type" value="Genomic_DNA"/>
</dbReference>
<evidence type="ECO:0000259" key="16">
    <source>
        <dbReference type="Pfam" id="PF02706"/>
    </source>
</evidence>
<evidence type="ECO:0000256" key="6">
    <source>
        <dbReference type="ARBA" id="ARBA00022679"/>
    </source>
</evidence>
<feature type="domain" description="AAA" evidence="17">
    <location>
        <begin position="285"/>
        <end position="401"/>
    </location>
</feature>
<evidence type="ECO:0000256" key="3">
    <source>
        <dbReference type="ARBA" id="ARBA00008883"/>
    </source>
</evidence>
<keyword evidence="9 18" id="KW-0418">Kinase</keyword>
<dbReference type="PANTHER" id="PTHR32309:SF31">
    <property type="entry name" value="CAPSULAR EXOPOLYSACCHARIDE FAMILY"/>
    <property type="match status" value="1"/>
</dbReference>
<evidence type="ECO:0000256" key="5">
    <source>
        <dbReference type="ARBA" id="ARBA00022519"/>
    </source>
</evidence>
<gene>
    <name evidence="18" type="ORF">KIMH_04050</name>
</gene>
<proteinExistence type="inferred from homology"/>
<evidence type="ECO:0000256" key="15">
    <source>
        <dbReference type="SAM" id="Phobius"/>
    </source>
</evidence>
<dbReference type="SUPFAM" id="SSF52540">
    <property type="entry name" value="P-loop containing nucleoside triphosphate hydrolases"/>
    <property type="match status" value="1"/>
</dbReference>
<dbReference type="Pfam" id="PF13614">
    <property type="entry name" value="AAA_31"/>
    <property type="match status" value="1"/>
</dbReference>
<dbReference type="GO" id="GO:0016301">
    <property type="term" value="F:kinase activity"/>
    <property type="evidence" value="ECO:0007669"/>
    <property type="project" value="UniProtKB-KW"/>
</dbReference>
<keyword evidence="10" id="KW-0067">ATP-binding</keyword>
<evidence type="ECO:0000256" key="2">
    <source>
        <dbReference type="ARBA" id="ARBA00006683"/>
    </source>
</evidence>
<dbReference type="InterPro" id="IPR050445">
    <property type="entry name" value="Bact_polysacc_biosynth/exp"/>
</dbReference>
<dbReference type="CDD" id="cd05387">
    <property type="entry name" value="BY-kinase"/>
    <property type="match status" value="1"/>
</dbReference>
<comment type="subcellular location">
    <subcellularLocation>
        <location evidence="1">Cell inner membrane</location>
        <topology evidence="1">Multi-pass membrane protein</topology>
    </subcellularLocation>
</comment>
<dbReference type="InterPro" id="IPR003856">
    <property type="entry name" value="LPS_length_determ_N"/>
</dbReference>
<evidence type="ECO:0000259" key="17">
    <source>
        <dbReference type="Pfam" id="PF13614"/>
    </source>
</evidence>
<keyword evidence="5" id="KW-0997">Cell inner membrane</keyword>
<evidence type="ECO:0000313" key="19">
    <source>
        <dbReference type="Proteomes" id="UP001321748"/>
    </source>
</evidence>
<feature type="domain" description="Polysaccharide chain length determinant N-terminal" evidence="16">
    <location>
        <begin position="10"/>
        <end position="96"/>
    </location>
</feature>
<keyword evidence="4" id="KW-1003">Cell membrane</keyword>
<keyword evidence="6" id="KW-0808">Transferase</keyword>
<evidence type="ECO:0000256" key="9">
    <source>
        <dbReference type="ARBA" id="ARBA00022777"/>
    </source>
</evidence>
<feature type="transmembrane region" description="Helical" evidence="15">
    <location>
        <begin position="178"/>
        <end position="199"/>
    </location>
</feature>
<evidence type="ECO:0000256" key="4">
    <source>
        <dbReference type="ARBA" id="ARBA00022475"/>
    </source>
</evidence>
<keyword evidence="8" id="KW-0547">Nucleotide-binding</keyword>
<evidence type="ECO:0000256" key="1">
    <source>
        <dbReference type="ARBA" id="ARBA00004429"/>
    </source>
</evidence>
<reference evidence="18 19" key="1">
    <citation type="journal article" date="2023" name="Microbiol. Spectr.">
        <title>Symbiosis of Carpenter Bees with Uncharacterized Lactic Acid Bacteria Showing NAD Auxotrophy.</title>
        <authorList>
            <person name="Kawasaki S."/>
            <person name="Ozawa K."/>
            <person name="Mori T."/>
            <person name="Yamamoto A."/>
            <person name="Ito M."/>
            <person name="Ohkuma M."/>
            <person name="Sakamoto M."/>
            <person name="Matsutani M."/>
        </authorList>
    </citation>
    <scope>NUCLEOTIDE SEQUENCE [LARGE SCALE GENOMIC DNA]</scope>
    <source>
        <strain evidence="18 19">KimH</strain>
    </source>
</reference>
<dbReference type="PANTHER" id="PTHR32309">
    <property type="entry name" value="TYROSINE-PROTEIN KINASE"/>
    <property type="match status" value="1"/>
</dbReference>
<dbReference type="InterPro" id="IPR027417">
    <property type="entry name" value="P-loop_NTPase"/>
</dbReference>
<dbReference type="InterPro" id="IPR025669">
    <property type="entry name" value="AAA_dom"/>
</dbReference>
<evidence type="ECO:0000256" key="13">
    <source>
        <dbReference type="ARBA" id="ARBA00023137"/>
    </source>
</evidence>
<evidence type="ECO:0000256" key="7">
    <source>
        <dbReference type="ARBA" id="ARBA00022692"/>
    </source>
</evidence>
<evidence type="ECO:0000256" key="8">
    <source>
        <dbReference type="ARBA" id="ARBA00022741"/>
    </source>
</evidence>
<evidence type="ECO:0000256" key="11">
    <source>
        <dbReference type="ARBA" id="ARBA00022989"/>
    </source>
</evidence>
<feature type="transmembrane region" description="Helical" evidence="15">
    <location>
        <begin position="20"/>
        <end position="38"/>
    </location>
</feature>
<dbReference type="InterPro" id="IPR005702">
    <property type="entry name" value="Wzc-like_C"/>
</dbReference>
<keyword evidence="12 15" id="KW-0472">Membrane</keyword>
<organism evidence="18 19">
    <name type="scientific">Bombiscardovia apis</name>
    <dbReference type="NCBI Taxonomy" id="2932182"/>
    <lineage>
        <taxon>Bacteria</taxon>
        <taxon>Bacillati</taxon>
        <taxon>Actinomycetota</taxon>
        <taxon>Actinomycetes</taxon>
        <taxon>Bifidobacteriales</taxon>
        <taxon>Bifidobacteriaceae</taxon>
        <taxon>Bombiscardovia</taxon>
    </lineage>
</organism>
<keyword evidence="7 15" id="KW-0812">Transmembrane</keyword>
<accession>A0ABM8BCC2</accession>
<dbReference type="Proteomes" id="UP001321748">
    <property type="component" value="Chromosome"/>
</dbReference>
<protein>
    <submittedName>
        <fullName evidence="18">Etk tyrosine kinase</fullName>
    </submittedName>
</protein>
<comment type="similarity">
    <text evidence="2">Belongs to the CpsC/CapA family.</text>
</comment>
<keyword evidence="11 15" id="KW-1133">Transmembrane helix</keyword>
<evidence type="ECO:0000313" key="18">
    <source>
        <dbReference type="EMBL" id="BDR54294.1"/>
    </source>
</evidence>
<evidence type="ECO:0000256" key="14">
    <source>
        <dbReference type="ARBA" id="ARBA00053015"/>
    </source>
</evidence>